<dbReference type="AlphaFoldDB" id="A0A8J3PZ54"/>
<sequence length="158" mass="16619">MTLTARDAFTRWQDTVLSGFAGPQTGPAGPDGAAAATGDTQTAYGDDLADDLVVEWPFNPPGRPRRVEGRAAFEAIAGPGRAALPVRFEGFRDLVVHETADPEVIIAEYVLAGTVLTTGRQASAAFVTVLRVRDGKVVHVREYQDVAAMAAALGELPG</sequence>
<evidence type="ECO:0000313" key="4">
    <source>
        <dbReference type="Proteomes" id="UP000630097"/>
    </source>
</evidence>
<protein>
    <recommendedName>
        <fullName evidence="2">SnoaL-like domain-containing protein</fullName>
    </recommendedName>
</protein>
<dbReference type="Proteomes" id="UP000630097">
    <property type="component" value="Unassembled WGS sequence"/>
</dbReference>
<comment type="caution">
    <text evidence="3">The sequence shown here is derived from an EMBL/GenBank/DDBJ whole genome shotgun (WGS) entry which is preliminary data.</text>
</comment>
<dbReference type="EMBL" id="BONV01000041">
    <property type="protein sequence ID" value="GIG83538.1"/>
    <property type="molecule type" value="Genomic_DNA"/>
</dbReference>
<gene>
    <name evidence="3" type="ORF">Pka01_66650</name>
</gene>
<name>A0A8J3PZ54_9ACTN</name>
<evidence type="ECO:0000256" key="1">
    <source>
        <dbReference type="SAM" id="MobiDB-lite"/>
    </source>
</evidence>
<reference evidence="3 4" key="1">
    <citation type="submission" date="2021-01" db="EMBL/GenBank/DDBJ databases">
        <title>Whole genome shotgun sequence of Planotetraspora kaengkrachanensis NBRC 104272.</title>
        <authorList>
            <person name="Komaki H."/>
            <person name="Tamura T."/>
        </authorList>
    </citation>
    <scope>NUCLEOTIDE SEQUENCE [LARGE SCALE GENOMIC DNA]</scope>
    <source>
        <strain evidence="3 4">NBRC 104272</strain>
    </source>
</reference>
<dbReference type="InterPro" id="IPR032710">
    <property type="entry name" value="NTF2-like_dom_sf"/>
</dbReference>
<dbReference type="SUPFAM" id="SSF54427">
    <property type="entry name" value="NTF2-like"/>
    <property type="match status" value="1"/>
</dbReference>
<organism evidence="3 4">
    <name type="scientific">Planotetraspora kaengkrachanensis</name>
    <dbReference type="NCBI Taxonomy" id="575193"/>
    <lineage>
        <taxon>Bacteria</taxon>
        <taxon>Bacillati</taxon>
        <taxon>Actinomycetota</taxon>
        <taxon>Actinomycetes</taxon>
        <taxon>Streptosporangiales</taxon>
        <taxon>Streptosporangiaceae</taxon>
        <taxon>Planotetraspora</taxon>
    </lineage>
</organism>
<accession>A0A8J3PZ54</accession>
<dbReference type="RefSeq" id="WP_203886836.1">
    <property type="nucleotide sequence ID" value="NZ_BAABHH010000027.1"/>
</dbReference>
<proteinExistence type="predicted"/>
<feature type="region of interest" description="Disordered" evidence="1">
    <location>
        <begin position="19"/>
        <end position="39"/>
    </location>
</feature>
<evidence type="ECO:0000313" key="3">
    <source>
        <dbReference type="EMBL" id="GIG83538.1"/>
    </source>
</evidence>
<dbReference type="Gene3D" id="3.10.450.50">
    <property type="match status" value="1"/>
</dbReference>
<dbReference type="Pfam" id="PF12680">
    <property type="entry name" value="SnoaL_2"/>
    <property type="match status" value="1"/>
</dbReference>
<feature type="domain" description="SnoaL-like" evidence="2">
    <location>
        <begin position="42"/>
        <end position="139"/>
    </location>
</feature>
<keyword evidence="4" id="KW-1185">Reference proteome</keyword>
<dbReference type="InterPro" id="IPR037401">
    <property type="entry name" value="SnoaL-like"/>
</dbReference>
<feature type="compositionally biased region" description="Low complexity" evidence="1">
    <location>
        <begin position="21"/>
        <end position="39"/>
    </location>
</feature>
<evidence type="ECO:0000259" key="2">
    <source>
        <dbReference type="Pfam" id="PF12680"/>
    </source>
</evidence>